<dbReference type="EMBL" id="ML178817">
    <property type="protein sequence ID" value="TFL05009.1"/>
    <property type="molecule type" value="Genomic_DNA"/>
</dbReference>
<gene>
    <name evidence="2" type="ORF">BDV98DRAFT_589728</name>
</gene>
<proteinExistence type="predicted"/>
<name>A0A5C3QX97_9AGAR</name>
<accession>A0A5C3QX97</accession>
<evidence type="ECO:0000313" key="3">
    <source>
        <dbReference type="Proteomes" id="UP000305067"/>
    </source>
</evidence>
<feature type="region of interest" description="Disordered" evidence="1">
    <location>
        <begin position="196"/>
        <end position="259"/>
    </location>
</feature>
<dbReference type="Proteomes" id="UP000305067">
    <property type="component" value="Unassembled WGS sequence"/>
</dbReference>
<evidence type="ECO:0000313" key="2">
    <source>
        <dbReference type="EMBL" id="TFL05009.1"/>
    </source>
</evidence>
<dbReference type="OrthoDB" id="5086500at2759"/>
<sequence length="259" mass="29100">MADISSTRNVFFIDAVTRKSVEASLVAIPKAKGSGPRGESVKAAVNWLSSRCESEECFIYVDNLDDPSIDIHSYLPMNSVNTRILISTRLALDYLDVGCDNAHSLELSALLPSELERSQNIAKNGQLEQMYTQENIAKALFWLGRRKEEAKVLEELVEDRKRQLGDRDHRTIGVVRRLAETKKFLKETEEAKKYGEMANTMNQDRWGKSHKLTKSSSKWLESSKTANGTPLPRTTTSWRERQPISSIASEKLSGGPKPS</sequence>
<evidence type="ECO:0000256" key="1">
    <source>
        <dbReference type="SAM" id="MobiDB-lite"/>
    </source>
</evidence>
<dbReference type="AlphaFoldDB" id="A0A5C3QX97"/>
<dbReference type="Gene3D" id="1.25.40.10">
    <property type="entry name" value="Tetratricopeptide repeat domain"/>
    <property type="match status" value="1"/>
</dbReference>
<organism evidence="2 3">
    <name type="scientific">Pterulicium gracile</name>
    <dbReference type="NCBI Taxonomy" id="1884261"/>
    <lineage>
        <taxon>Eukaryota</taxon>
        <taxon>Fungi</taxon>
        <taxon>Dikarya</taxon>
        <taxon>Basidiomycota</taxon>
        <taxon>Agaricomycotina</taxon>
        <taxon>Agaricomycetes</taxon>
        <taxon>Agaricomycetidae</taxon>
        <taxon>Agaricales</taxon>
        <taxon>Pleurotineae</taxon>
        <taxon>Pterulaceae</taxon>
        <taxon>Pterulicium</taxon>
    </lineage>
</organism>
<keyword evidence="3" id="KW-1185">Reference proteome</keyword>
<dbReference type="InterPro" id="IPR011990">
    <property type="entry name" value="TPR-like_helical_dom_sf"/>
</dbReference>
<protein>
    <submittedName>
        <fullName evidence="2">Uncharacterized protein</fullName>
    </submittedName>
</protein>
<reference evidence="2 3" key="1">
    <citation type="journal article" date="2019" name="Nat. Ecol. Evol.">
        <title>Megaphylogeny resolves global patterns of mushroom evolution.</title>
        <authorList>
            <person name="Varga T."/>
            <person name="Krizsan K."/>
            <person name="Foldi C."/>
            <person name="Dima B."/>
            <person name="Sanchez-Garcia M."/>
            <person name="Sanchez-Ramirez S."/>
            <person name="Szollosi G.J."/>
            <person name="Szarkandi J.G."/>
            <person name="Papp V."/>
            <person name="Albert L."/>
            <person name="Andreopoulos W."/>
            <person name="Angelini C."/>
            <person name="Antonin V."/>
            <person name="Barry K.W."/>
            <person name="Bougher N.L."/>
            <person name="Buchanan P."/>
            <person name="Buyck B."/>
            <person name="Bense V."/>
            <person name="Catcheside P."/>
            <person name="Chovatia M."/>
            <person name="Cooper J."/>
            <person name="Damon W."/>
            <person name="Desjardin D."/>
            <person name="Finy P."/>
            <person name="Geml J."/>
            <person name="Haridas S."/>
            <person name="Hughes K."/>
            <person name="Justo A."/>
            <person name="Karasinski D."/>
            <person name="Kautmanova I."/>
            <person name="Kiss B."/>
            <person name="Kocsube S."/>
            <person name="Kotiranta H."/>
            <person name="LaButti K.M."/>
            <person name="Lechner B.E."/>
            <person name="Liimatainen K."/>
            <person name="Lipzen A."/>
            <person name="Lukacs Z."/>
            <person name="Mihaltcheva S."/>
            <person name="Morgado L.N."/>
            <person name="Niskanen T."/>
            <person name="Noordeloos M.E."/>
            <person name="Ohm R.A."/>
            <person name="Ortiz-Santana B."/>
            <person name="Ovrebo C."/>
            <person name="Racz N."/>
            <person name="Riley R."/>
            <person name="Savchenko A."/>
            <person name="Shiryaev A."/>
            <person name="Soop K."/>
            <person name="Spirin V."/>
            <person name="Szebenyi C."/>
            <person name="Tomsovsky M."/>
            <person name="Tulloss R.E."/>
            <person name="Uehling J."/>
            <person name="Grigoriev I.V."/>
            <person name="Vagvolgyi C."/>
            <person name="Papp T."/>
            <person name="Martin F.M."/>
            <person name="Miettinen O."/>
            <person name="Hibbett D.S."/>
            <person name="Nagy L.G."/>
        </authorList>
    </citation>
    <scope>NUCLEOTIDE SEQUENCE [LARGE SCALE GENOMIC DNA]</scope>
    <source>
        <strain evidence="2 3">CBS 309.79</strain>
    </source>
</reference>
<feature type="compositionally biased region" description="Polar residues" evidence="1">
    <location>
        <begin position="214"/>
        <end position="248"/>
    </location>
</feature>